<evidence type="ECO:0008006" key="3">
    <source>
        <dbReference type="Google" id="ProtNLM"/>
    </source>
</evidence>
<accession>A0A318F688</accession>
<evidence type="ECO:0000313" key="2">
    <source>
        <dbReference type="Proteomes" id="UP000247485"/>
    </source>
</evidence>
<gene>
    <name evidence="1" type="ORF">DET57_1469</name>
</gene>
<evidence type="ECO:0000313" key="1">
    <source>
        <dbReference type="EMBL" id="PXW32208.1"/>
    </source>
</evidence>
<proteinExistence type="predicted"/>
<organism evidence="1 2">
    <name type="scientific">Klebsiella oxytoca</name>
    <dbReference type="NCBI Taxonomy" id="571"/>
    <lineage>
        <taxon>Bacteria</taxon>
        <taxon>Pseudomonadati</taxon>
        <taxon>Pseudomonadota</taxon>
        <taxon>Gammaproteobacteria</taxon>
        <taxon>Enterobacterales</taxon>
        <taxon>Enterobacteriaceae</taxon>
        <taxon>Klebsiella/Raoultella group</taxon>
        <taxon>Klebsiella</taxon>
    </lineage>
</organism>
<dbReference type="Proteomes" id="UP000247485">
    <property type="component" value="Unassembled WGS sequence"/>
</dbReference>
<name>A0A318F688_KLEOX</name>
<reference evidence="1 2" key="1">
    <citation type="submission" date="2018-05" db="EMBL/GenBank/DDBJ databases">
        <title>Freshwater and sediment microbial communities from various areas in North America, analyzing microbe dynamics in response to fracking.</title>
        <authorList>
            <person name="Lamendella R."/>
        </authorList>
    </citation>
    <scope>NUCLEOTIDE SEQUENCE [LARGE SCALE GENOMIC DNA]</scope>
    <source>
        <strain evidence="1 2">67</strain>
    </source>
</reference>
<protein>
    <recommendedName>
        <fullName evidence="3">Transcriptional regulator VspR</fullName>
    </recommendedName>
</protein>
<sequence length="189" mass="21682">MKSAVKLHPFMYNLLIERDFKEFGAIHLRDALLKITDSYADVTEARKFIHRQLLRLEALGFISKLENSDGRPKNLYKKTENFYSTTFIPRKLPSNSRLAAMPENVKLSVLDVDLFLMDLRKEKTVHEAKLAVILSEIEEYQSLMERFPSRRSCFIELHQHAKNQSAALLGRVTALSKVLGQLSDGQSVC</sequence>
<dbReference type="EMBL" id="QJJG01000046">
    <property type="protein sequence ID" value="PXW32208.1"/>
    <property type="molecule type" value="Genomic_DNA"/>
</dbReference>
<dbReference type="RefSeq" id="WP_142670576.1">
    <property type="nucleotide sequence ID" value="NZ_QJJG01000046.1"/>
</dbReference>
<comment type="caution">
    <text evidence="1">The sequence shown here is derived from an EMBL/GenBank/DDBJ whole genome shotgun (WGS) entry which is preliminary data.</text>
</comment>
<dbReference type="AlphaFoldDB" id="A0A318F688"/>